<feature type="compositionally biased region" description="Acidic residues" evidence="1">
    <location>
        <begin position="374"/>
        <end position="384"/>
    </location>
</feature>
<evidence type="ECO:0000313" key="4">
    <source>
        <dbReference type="Proteomes" id="UP001642484"/>
    </source>
</evidence>
<dbReference type="Proteomes" id="UP001642484">
    <property type="component" value="Unassembled WGS sequence"/>
</dbReference>
<feature type="region of interest" description="Disordered" evidence="1">
    <location>
        <begin position="245"/>
        <end position="506"/>
    </location>
</feature>
<feature type="transmembrane region" description="Helical" evidence="2">
    <location>
        <begin position="88"/>
        <end position="112"/>
    </location>
</feature>
<evidence type="ECO:0000313" key="3">
    <source>
        <dbReference type="EMBL" id="CAK9062789.1"/>
    </source>
</evidence>
<protein>
    <submittedName>
        <fullName evidence="3">Uncharacterized protein</fullName>
    </submittedName>
</protein>
<proteinExistence type="predicted"/>
<feature type="compositionally biased region" description="Basic and acidic residues" evidence="1">
    <location>
        <begin position="276"/>
        <end position="285"/>
    </location>
</feature>
<dbReference type="EMBL" id="CAXAMN010021729">
    <property type="protein sequence ID" value="CAK9062789.1"/>
    <property type="molecule type" value="Genomic_DNA"/>
</dbReference>
<feature type="compositionally biased region" description="Acidic residues" evidence="1">
    <location>
        <begin position="286"/>
        <end position="309"/>
    </location>
</feature>
<feature type="compositionally biased region" description="Low complexity" evidence="1">
    <location>
        <begin position="390"/>
        <end position="401"/>
    </location>
</feature>
<feature type="compositionally biased region" description="Basic and acidic residues" evidence="1">
    <location>
        <begin position="331"/>
        <end position="343"/>
    </location>
</feature>
<feature type="transmembrane region" description="Helical" evidence="2">
    <location>
        <begin position="43"/>
        <end position="68"/>
    </location>
</feature>
<feature type="compositionally biased region" description="Basic and acidic residues" evidence="1">
    <location>
        <begin position="310"/>
        <end position="322"/>
    </location>
</feature>
<feature type="compositionally biased region" description="Acidic residues" evidence="1">
    <location>
        <begin position="453"/>
        <end position="499"/>
    </location>
</feature>
<keyword evidence="2" id="KW-1133">Transmembrane helix</keyword>
<evidence type="ECO:0000256" key="1">
    <source>
        <dbReference type="SAM" id="MobiDB-lite"/>
    </source>
</evidence>
<gene>
    <name evidence="3" type="ORF">CCMP2556_LOCUS30866</name>
</gene>
<reference evidence="3 4" key="1">
    <citation type="submission" date="2024-02" db="EMBL/GenBank/DDBJ databases">
        <authorList>
            <person name="Chen Y."/>
            <person name="Shah S."/>
            <person name="Dougan E. K."/>
            <person name="Thang M."/>
            <person name="Chan C."/>
        </authorList>
    </citation>
    <scope>NUCLEOTIDE SEQUENCE [LARGE SCALE GENOMIC DNA]</scope>
</reference>
<feature type="compositionally biased region" description="Basic and acidic residues" evidence="1">
    <location>
        <begin position="415"/>
        <end position="428"/>
    </location>
</feature>
<name>A0ABP0NGW4_9DINO</name>
<feature type="compositionally biased region" description="Acidic residues" evidence="1">
    <location>
        <begin position="344"/>
        <end position="355"/>
    </location>
</feature>
<keyword evidence="2" id="KW-0472">Membrane</keyword>
<comment type="caution">
    <text evidence="3">The sequence shown here is derived from an EMBL/GenBank/DDBJ whole genome shotgun (WGS) entry which is preliminary data.</text>
</comment>
<evidence type="ECO:0000256" key="2">
    <source>
        <dbReference type="SAM" id="Phobius"/>
    </source>
</evidence>
<feature type="transmembrane region" description="Helical" evidence="2">
    <location>
        <begin position="133"/>
        <end position="158"/>
    </location>
</feature>
<keyword evidence="4" id="KW-1185">Reference proteome</keyword>
<sequence>MAARELRSLTEVEEAERAERGVSSYVVAPRVPEALYGKLKERVATVAVATAIFIVASAGIQGLCFILNEQHLEKNLRALAQVQAVPEITWLIGALPQLVFFPAIALLLASILTGSLFATCGLMGTKAQSECCACCYCCCSAAYCIFLIPAIVGALFFLQSVSSASETAELWFGRCDPKLCYPLGFDTPVKRQIDCLAPAVWDEYRPQFSGNHLPQECPPMYLQCEENEDTEDTKEAEVVQARRLLVEPEEGEDTAVSAAPVAAETVAPDQDEVEEAEPRDTRDEKGAEDEADDGDADEEPEGASEEEEVADARDSSRGQEGKNDDDDDAADVERDAGADKEESKEDDQEDDEADAAEAKQRNDDLDDDQHVSGTEEETDQDADASPETVEAASSAASSARSQAEDSEEDEEDSEKEAQEASSDEKEGSGEEDVEDPDEDDAGEEAEDAKKAEEEEEEDEKDSSESPEEDDPQSSADEVEEEEEEEEEEDPQEEVLDFSESDQGSALKALGQASESLGKVLTLPMPEDPLTECKPSRIVALYKVAQREAPDVFQALWIQTAVRLLCMVPTMVLMAFGFWWGHEYWSKLTKGNSQTYLLANVPLGQGEPRDVQMTHMSQPLMVQA</sequence>
<keyword evidence="2" id="KW-0812">Transmembrane</keyword>
<accession>A0ABP0NGW4</accession>
<feature type="compositionally biased region" description="Acidic residues" evidence="1">
    <location>
        <begin position="429"/>
        <end position="446"/>
    </location>
</feature>
<organism evidence="3 4">
    <name type="scientific">Durusdinium trenchii</name>
    <dbReference type="NCBI Taxonomy" id="1381693"/>
    <lineage>
        <taxon>Eukaryota</taxon>
        <taxon>Sar</taxon>
        <taxon>Alveolata</taxon>
        <taxon>Dinophyceae</taxon>
        <taxon>Suessiales</taxon>
        <taxon>Symbiodiniaceae</taxon>
        <taxon>Durusdinium</taxon>
    </lineage>
</organism>
<feature type="compositionally biased region" description="Acidic residues" evidence="1">
    <location>
        <begin position="404"/>
        <end position="414"/>
    </location>
</feature>